<dbReference type="EMBL" id="GL451891">
    <property type="protein sequence ID" value="EFN78300.1"/>
    <property type="molecule type" value="Genomic_DNA"/>
</dbReference>
<dbReference type="Proteomes" id="UP000008237">
    <property type="component" value="Unassembled WGS sequence"/>
</dbReference>
<proteinExistence type="predicted"/>
<sequence>MHFDKTDISAISCKTLKIALLIIFAQAPKELSRMRNKVISPHQKEIHPHCVGQSGLRGKEVIAKSSRTVEELCVRGPTLKKEPDVEMAAKPGGLKSLW</sequence>
<evidence type="ECO:0000313" key="2">
    <source>
        <dbReference type="Proteomes" id="UP000008237"/>
    </source>
</evidence>
<accession>E2C179</accession>
<evidence type="ECO:0000313" key="1">
    <source>
        <dbReference type="EMBL" id="EFN78300.1"/>
    </source>
</evidence>
<organism evidence="2">
    <name type="scientific">Harpegnathos saltator</name>
    <name type="common">Jerdon's jumping ant</name>
    <dbReference type="NCBI Taxonomy" id="610380"/>
    <lineage>
        <taxon>Eukaryota</taxon>
        <taxon>Metazoa</taxon>
        <taxon>Ecdysozoa</taxon>
        <taxon>Arthropoda</taxon>
        <taxon>Hexapoda</taxon>
        <taxon>Insecta</taxon>
        <taxon>Pterygota</taxon>
        <taxon>Neoptera</taxon>
        <taxon>Endopterygota</taxon>
        <taxon>Hymenoptera</taxon>
        <taxon>Apocrita</taxon>
        <taxon>Aculeata</taxon>
        <taxon>Formicoidea</taxon>
        <taxon>Formicidae</taxon>
        <taxon>Ponerinae</taxon>
        <taxon>Ponerini</taxon>
        <taxon>Harpegnathos</taxon>
    </lineage>
</organism>
<reference evidence="1 2" key="1">
    <citation type="journal article" date="2010" name="Science">
        <title>Genomic comparison of the ants Camponotus floridanus and Harpegnathos saltator.</title>
        <authorList>
            <person name="Bonasio R."/>
            <person name="Zhang G."/>
            <person name="Ye C."/>
            <person name="Mutti N.S."/>
            <person name="Fang X."/>
            <person name="Qin N."/>
            <person name="Donahue G."/>
            <person name="Yang P."/>
            <person name="Li Q."/>
            <person name="Li C."/>
            <person name="Zhang P."/>
            <person name="Huang Z."/>
            <person name="Berger S.L."/>
            <person name="Reinberg D."/>
            <person name="Wang J."/>
            <person name="Liebig J."/>
        </authorList>
    </citation>
    <scope>NUCLEOTIDE SEQUENCE [LARGE SCALE GENOMIC DNA]</scope>
    <source>
        <strain evidence="1 2">R22 G/1</strain>
    </source>
</reference>
<protein>
    <submittedName>
        <fullName evidence="1">Uncharacterized protein</fullName>
    </submittedName>
</protein>
<dbReference type="InParanoid" id="E2C179"/>
<keyword evidence="2" id="KW-1185">Reference proteome</keyword>
<dbReference type="AlphaFoldDB" id="E2C179"/>
<name>E2C179_HARSA</name>
<gene>
    <name evidence="1" type="ORF">EAI_04988</name>
</gene>